<dbReference type="Pfam" id="PF05056">
    <property type="entry name" value="DUF674"/>
    <property type="match status" value="1"/>
</dbReference>
<dbReference type="AlphaFoldDB" id="A0A803Q467"/>
<dbReference type="PANTHER" id="PTHR33103:SF19">
    <property type="entry name" value="OS09G0544700 PROTEIN"/>
    <property type="match status" value="1"/>
</dbReference>
<accession>A0A803Q467</accession>
<name>A0A803Q467_CANSA</name>
<reference evidence="1" key="1">
    <citation type="submission" date="2018-11" db="EMBL/GenBank/DDBJ databases">
        <authorList>
            <person name="Grassa J C."/>
        </authorList>
    </citation>
    <scope>NUCLEOTIDE SEQUENCE [LARGE SCALE GENOMIC DNA]</scope>
</reference>
<keyword evidence="2" id="KW-1185">Reference proteome</keyword>
<organism evidence="1 2">
    <name type="scientific">Cannabis sativa</name>
    <name type="common">Hemp</name>
    <name type="synonym">Marijuana</name>
    <dbReference type="NCBI Taxonomy" id="3483"/>
    <lineage>
        <taxon>Eukaryota</taxon>
        <taxon>Viridiplantae</taxon>
        <taxon>Streptophyta</taxon>
        <taxon>Embryophyta</taxon>
        <taxon>Tracheophyta</taxon>
        <taxon>Spermatophyta</taxon>
        <taxon>Magnoliopsida</taxon>
        <taxon>eudicotyledons</taxon>
        <taxon>Gunneridae</taxon>
        <taxon>Pentapetalae</taxon>
        <taxon>rosids</taxon>
        <taxon>fabids</taxon>
        <taxon>Rosales</taxon>
        <taxon>Cannabaceae</taxon>
        <taxon>Cannabis</taxon>
    </lineage>
</organism>
<dbReference type="EMBL" id="UZAU01000677">
    <property type="status" value="NOT_ANNOTATED_CDS"/>
    <property type="molecule type" value="Genomic_DNA"/>
</dbReference>
<evidence type="ECO:0000313" key="2">
    <source>
        <dbReference type="Proteomes" id="UP000596661"/>
    </source>
</evidence>
<reference evidence="1" key="2">
    <citation type="submission" date="2021-03" db="UniProtKB">
        <authorList>
            <consortium name="EnsemblPlants"/>
        </authorList>
    </citation>
    <scope>IDENTIFICATION</scope>
</reference>
<dbReference type="OMA" id="SGCESKM"/>
<dbReference type="EnsemblPlants" id="evm.model.07.1880">
    <property type="protein sequence ID" value="cds.evm.model.07.1880"/>
    <property type="gene ID" value="evm.TU.07.1880"/>
</dbReference>
<evidence type="ECO:0000313" key="1">
    <source>
        <dbReference type="EnsemblPlants" id="cds.evm.model.07.1880"/>
    </source>
</evidence>
<dbReference type="InterPro" id="IPR007750">
    <property type="entry name" value="DUF674"/>
</dbReference>
<protein>
    <submittedName>
        <fullName evidence="1">Uncharacterized protein</fullName>
    </submittedName>
</protein>
<dbReference type="Proteomes" id="UP000596661">
    <property type="component" value="Chromosome 7"/>
</dbReference>
<dbReference type="Gramene" id="evm.model.07.1880">
    <property type="protein sequence ID" value="cds.evm.model.07.1880"/>
    <property type="gene ID" value="evm.TU.07.1880"/>
</dbReference>
<proteinExistence type="predicted"/>
<sequence length="120" mass="13280">MATITTPKVMTLKLLIYTKENRVLFAEGGKDFTDFLFSLLSMPVGTIIRLLSTNIGMVGTLGKLYQSLENLSDTYMQSNVHKDTLLKPKSTVEVGSSTFFSLTNVQARLKVMKGLGQNLK</sequence>
<dbReference type="PANTHER" id="PTHR33103">
    <property type="entry name" value="OS01G0153900 PROTEIN"/>
    <property type="match status" value="1"/>
</dbReference>